<comment type="catalytic activity">
    <reaction evidence="11">
        <text>L-seryl-[protein] + ATP = O-phospho-L-seryl-[protein] + ADP + H(+)</text>
        <dbReference type="Rhea" id="RHEA:17989"/>
        <dbReference type="Rhea" id="RHEA-COMP:9863"/>
        <dbReference type="Rhea" id="RHEA-COMP:11604"/>
        <dbReference type="ChEBI" id="CHEBI:15378"/>
        <dbReference type="ChEBI" id="CHEBI:29999"/>
        <dbReference type="ChEBI" id="CHEBI:30616"/>
        <dbReference type="ChEBI" id="CHEBI:83421"/>
        <dbReference type="ChEBI" id="CHEBI:456216"/>
        <dbReference type="EC" id="2.7.11.12"/>
    </reaction>
</comment>
<dbReference type="PROSITE" id="PS50042">
    <property type="entry name" value="CNMP_BINDING_3"/>
    <property type="match status" value="2"/>
</dbReference>
<name>A0AAN8P9B9_POLSC</name>
<keyword evidence="4 12" id="KW-0140">cGMP</keyword>
<dbReference type="InterPro" id="IPR000595">
    <property type="entry name" value="cNMP-bd_dom"/>
</dbReference>
<dbReference type="SUPFAM" id="SSF51206">
    <property type="entry name" value="cAMP-binding domain-like"/>
    <property type="match status" value="2"/>
</dbReference>
<dbReference type="InterPro" id="IPR014710">
    <property type="entry name" value="RmlC-like_jellyroll"/>
</dbReference>
<dbReference type="Pfam" id="PF00027">
    <property type="entry name" value="cNMP_binding"/>
    <property type="match status" value="2"/>
</dbReference>
<dbReference type="AlphaFoldDB" id="A0AAN8P9B9"/>
<feature type="binding site" evidence="14">
    <location>
        <position position="456"/>
    </location>
    <ligand>
        <name>ATP</name>
        <dbReference type="ChEBI" id="CHEBI:30616"/>
    </ligand>
</feature>
<evidence type="ECO:0000256" key="12">
    <source>
        <dbReference type="PIRNR" id="PIRNR000559"/>
    </source>
</evidence>
<dbReference type="PROSITE" id="PS00107">
    <property type="entry name" value="PROTEIN_KINASE_ATP"/>
    <property type="match status" value="1"/>
</dbReference>
<evidence type="ECO:0000256" key="11">
    <source>
        <dbReference type="ARBA" id="ARBA00047462"/>
    </source>
</evidence>
<proteinExistence type="inferred from homology"/>
<evidence type="ECO:0000256" key="1">
    <source>
        <dbReference type="ARBA" id="ARBA00006352"/>
    </source>
</evidence>
<dbReference type="PROSITE" id="PS50011">
    <property type="entry name" value="PROTEIN_KINASE_DOM"/>
    <property type="match status" value="1"/>
</dbReference>
<evidence type="ECO:0000256" key="14">
    <source>
        <dbReference type="PIRSR" id="PIRSR000559-2"/>
    </source>
</evidence>
<keyword evidence="3 12" id="KW-0723">Serine/threonine-protein kinase</keyword>
<dbReference type="PROSITE" id="PS51285">
    <property type="entry name" value="AGC_KINASE_CTER"/>
    <property type="match status" value="1"/>
</dbReference>
<dbReference type="GO" id="GO:0030553">
    <property type="term" value="F:cGMP binding"/>
    <property type="evidence" value="ECO:0007669"/>
    <property type="project" value="UniProtKB-KW"/>
</dbReference>
<evidence type="ECO:0000256" key="10">
    <source>
        <dbReference type="ARBA" id="ARBA00047298"/>
    </source>
</evidence>
<feature type="domain" description="Cyclic nucleotide-binding" evidence="18">
    <location>
        <begin position="183"/>
        <end position="286"/>
    </location>
</feature>
<feature type="domain" description="Protein kinase" evidence="17">
    <location>
        <begin position="426"/>
        <end position="686"/>
    </location>
</feature>
<keyword evidence="5 12" id="KW-0808">Transferase</keyword>
<protein>
    <recommendedName>
        <fullName evidence="2 12">cGMP-dependent protein kinase</fullName>
        <ecNumber evidence="2 12">2.7.11.12</ecNumber>
    </recommendedName>
</protein>
<evidence type="ECO:0000259" key="18">
    <source>
        <dbReference type="PROSITE" id="PS50042"/>
    </source>
</evidence>
<evidence type="ECO:0000313" key="21">
    <source>
        <dbReference type="Proteomes" id="UP001372834"/>
    </source>
</evidence>
<dbReference type="PRINTS" id="PR00103">
    <property type="entry name" value="CAMPKINASE"/>
</dbReference>
<dbReference type="InterPro" id="IPR017441">
    <property type="entry name" value="Protein_kinase_ATP_BS"/>
</dbReference>
<dbReference type="InterPro" id="IPR002374">
    <property type="entry name" value="cGMP_dep_kinase"/>
</dbReference>
<dbReference type="InterPro" id="IPR011009">
    <property type="entry name" value="Kinase-like_dom_sf"/>
</dbReference>
<dbReference type="EC" id="2.7.11.12" evidence="2 12"/>
<feature type="active site" description="Proton acceptor" evidence="13">
    <location>
        <position position="550"/>
    </location>
</feature>
<evidence type="ECO:0000256" key="8">
    <source>
        <dbReference type="ARBA" id="ARBA00022840"/>
    </source>
</evidence>
<dbReference type="EMBL" id="JAWJWE010000037">
    <property type="protein sequence ID" value="KAK6625141.1"/>
    <property type="molecule type" value="Genomic_DNA"/>
</dbReference>
<keyword evidence="8 12" id="KW-0067">ATP-binding</keyword>
<evidence type="ECO:0000256" key="7">
    <source>
        <dbReference type="ARBA" id="ARBA00022777"/>
    </source>
</evidence>
<dbReference type="InterPro" id="IPR035014">
    <property type="entry name" value="STKc_cGK"/>
</dbReference>
<sequence length="737" mass="83491">MEFEYYISGIYRKLTKMRFCWTPPFIVKTGKFTLTRPLPGVTTERRTEIETTRASYKPFERYEEGYTPVTMAGCPELPPTPTQSEEDHVSDQKDPSLTSTKSENASNEKNTDDSFELVNVPNKKKEGVSGRCSDCSNLKQASDILLPKYEKDEESRKFIKDAIKGNEFLKEGLFSCKDVIQAVVDAMYLKSFAVGTHVIREGEVGSHMYVVAEGSIEVYKGNEKVNTLGPGKVFGELALLYNSKRNATILANTDCKFWVLDRKVFLHIMKKSGMQMTENRVKFLKSVPLLSSLNTEVLIKMTDLLKLRSYSAGSVIIKQGDEGSLFYIITGGTVTVTITQSDGSVKQGPILKAGDFFGEKALMKDEKRAATVTAQEPGVECLTLDRVHFIEYLGGLQEVQDVAFDRKIQVEETKVSEYGHLVLDDLDVLSTLGIGAFGRVEFVQLKNDASVVFALKCVKKVDVVDLGQQEHMLNEKRNMMMCRSPFIVRMYNTFKSSKYLYFLMEFCQGGDVWSLLQKKKFFDESLARFTTACMVEAFDYLHTRGIAYRDLKPENVIYDAKGYAKLADFGFSKKLRLAEKTWTFAGTPEYVAPEIILNEGHNRAVDYWTLGIFIHELLVGKPPFRGHNHSQTYTLILKGIDSVVFNSRLINKTAQMLIKKLCKRAPAERLGFQRQGVADIKKHKWFNSFDWDSLQKTSMVSPHRPKVSGVTDLSHFDKCAKEKEIPPDEFGDWDANF</sequence>
<dbReference type="Gene3D" id="2.60.120.10">
    <property type="entry name" value="Jelly Rolls"/>
    <property type="match status" value="2"/>
</dbReference>
<evidence type="ECO:0000259" key="17">
    <source>
        <dbReference type="PROSITE" id="PS50011"/>
    </source>
</evidence>
<dbReference type="GO" id="GO:0004692">
    <property type="term" value="F:cGMP-dependent protein kinase activity"/>
    <property type="evidence" value="ECO:0007669"/>
    <property type="project" value="UniProtKB-EC"/>
</dbReference>
<dbReference type="Proteomes" id="UP001372834">
    <property type="component" value="Unassembled WGS sequence"/>
</dbReference>
<dbReference type="Pfam" id="PF00069">
    <property type="entry name" value="Pkinase"/>
    <property type="match status" value="1"/>
</dbReference>
<reference evidence="20 21" key="1">
    <citation type="submission" date="2023-10" db="EMBL/GenBank/DDBJ databases">
        <title>Genomes of two closely related lineages of the louse Polyplax serrata with different host specificities.</title>
        <authorList>
            <person name="Martinu J."/>
            <person name="Tarabai H."/>
            <person name="Stefka J."/>
            <person name="Hypsa V."/>
        </authorList>
    </citation>
    <scope>NUCLEOTIDE SEQUENCE [LARGE SCALE GENOMIC DNA]</scope>
    <source>
        <strain evidence="20">HR10_N</strain>
    </source>
</reference>
<comment type="caution">
    <text evidence="20">The sequence shown here is derived from an EMBL/GenBank/DDBJ whole genome shotgun (WGS) entry which is preliminary data.</text>
</comment>
<evidence type="ECO:0000313" key="20">
    <source>
        <dbReference type="EMBL" id="KAK6625141.1"/>
    </source>
</evidence>
<dbReference type="InterPro" id="IPR008271">
    <property type="entry name" value="Ser/Thr_kinase_AS"/>
</dbReference>
<dbReference type="PROSITE" id="PS00108">
    <property type="entry name" value="PROTEIN_KINASE_ST"/>
    <property type="match status" value="1"/>
</dbReference>
<evidence type="ECO:0000256" key="2">
    <source>
        <dbReference type="ARBA" id="ARBA00012428"/>
    </source>
</evidence>
<comment type="similarity">
    <text evidence="1 12">Belongs to the protein kinase superfamily. AGC Ser/Thr protein kinase family. cGMP subfamily.</text>
</comment>
<evidence type="ECO:0000256" key="4">
    <source>
        <dbReference type="ARBA" id="ARBA00022535"/>
    </source>
</evidence>
<gene>
    <name evidence="20" type="ORF">RUM43_005432</name>
</gene>
<dbReference type="SMART" id="SM00220">
    <property type="entry name" value="S_TKc"/>
    <property type="match status" value="1"/>
</dbReference>
<feature type="compositionally biased region" description="Basic and acidic residues" evidence="16">
    <location>
        <begin position="85"/>
        <end position="94"/>
    </location>
</feature>
<dbReference type="InterPro" id="IPR018490">
    <property type="entry name" value="cNMP-bd_dom_sf"/>
</dbReference>
<dbReference type="Gene3D" id="3.30.200.20">
    <property type="entry name" value="Phosphorylase Kinase, domain 1"/>
    <property type="match status" value="1"/>
</dbReference>
<dbReference type="PANTHER" id="PTHR24353:SF144">
    <property type="match status" value="1"/>
</dbReference>
<accession>A0AAN8P9B9</accession>
<dbReference type="CDD" id="cd05572">
    <property type="entry name" value="STKc_cGK"/>
    <property type="match status" value="1"/>
</dbReference>
<dbReference type="SMART" id="SM00100">
    <property type="entry name" value="cNMP"/>
    <property type="match status" value="2"/>
</dbReference>
<comment type="catalytic activity">
    <reaction evidence="10 12">
        <text>L-threonyl-[protein] + ATP = O-phospho-L-threonyl-[protein] + ADP + H(+)</text>
        <dbReference type="Rhea" id="RHEA:46608"/>
        <dbReference type="Rhea" id="RHEA-COMP:11060"/>
        <dbReference type="Rhea" id="RHEA-COMP:11605"/>
        <dbReference type="ChEBI" id="CHEBI:15378"/>
        <dbReference type="ChEBI" id="CHEBI:30013"/>
        <dbReference type="ChEBI" id="CHEBI:30616"/>
        <dbReference type="ChEBI" id="CHEBI:61977"/>
        <dbReference type="ChEBI" id="CHEBI:456216"/>
        <dbReference type="EC" id="2.7.11.12"/>
    </reaction>
</comment>
<keyword evidence="7 12" id="KW-0418">Kinase</keyword>
<keyword evidence="6 12" id="KW-0547">Nucleotide-binding</keyword>
<evidence type="ECO:0000256" key="15">
    <source>
        <dbReference type="PROSITE-ProRule" id="PRU10141"/>
    </source>
</evidence>
<evidence type="ECO:0000256" key="3">
    <source>
        <dbReference type="ARBA" id="ARBA00022527"/>
    </source>
</evidence>
<feature type="domain" description="Cyclic nucleotide-binding" evidence="18">
    <location>
        <begin position="289"/>
        <end position="410"/>
    </location>
</feature>
<dbReference type="GO" id="GO:0005524">
    <property type="term" value="F:ATP binding"/>
    <property type="evidence" value="ECO:0007669"/>
    <property type="project" value="UniProtKB-UniRule"/>
</dbReference>
<dbReference type="InterPro" id="IPR000719">
    <property type="entry name" value="Prot_kinase_dom"/>
</dbReference>
<dbReference type="FunFam" id="1.10.510.10:FF:000210">
    <property type="entry name" value="Non-specific serine/threonine protein kinase"/>
    <property type="match status" value="1"/>
</dbReference>
<evidence type="ECO:0000259" key="19">
    <source>
        <dbReference type="PROSITE" id="PS51285"/>
    </source>
</evidence>
<evidence type="ECO:0000256" key="6">
    <source>
        <dbReference type="ARBA" id="ARBA00022741"/>
    </source>
</evidence>
<dbReference type="PANTHER" id="PTHR24353">
    <property type="entry name" value="CYCLIC NUCLEOTIDE-DEPENDENT PROTEIN KINASE"/>
    <property type="match status" value="1"/>
</dbReference>
<feature type="domain" description="AGC-kinase C-terminal" evidence="19">
    <location>
        <begin position="687"/>
        <end position="737"/>
    </location>
</feature>
<dbReference type="Gene3D" id="1.10.510.10">
    <property type="entry name" value="Transferase(Phosphotransferase) domain 1"/>
    <property type="match status" value="1"/>
</dbReference>
<dbReference type="InterPro" id="IPR018488">
    <property type="entry name" value="cNMP-bd_CS"/>
</dbReference>
<evidence type="ECO:0000256" key="16">
    <source>
        <dbReference type="SAM" id="MobiDB-lite"/>
    </source>
</evidence>
<feature type="compositionally biased region" description="Polar residues" evidence="16">
    <location>
        <begin position="95"/>
        <end position="108"/>
    </location>
</feature>
<dbReference type="CDD" id="cd00038">
    <property type="entry name" value="CAP_ED"/>
    <property type="match status" value="2"/>
</dbReference>
<dbReference type="PIRSF" id="PIRSF000559">
    <property type="entry name" value="cGMP-dep_kinase"/>
    <property type="match status" value="1"/>
</dbReference>
<dbReference type="InterPro" id="IPR000961">
    <property type="entry name" value="AGC-kinase_C"/>
</dbReference>
<feature type="binding site" evidence="14">
    <location>
        <begin position="432"/>
        <end position="440"/>
    </location>
    <ligand>
        <name>ATP</name>
        <dbReference type="ChEBI" id="CHEBI:30616"/>
    </ligand>
</feature>
<dbReference type="PROSITE" id="PS00889">
    <property type="entry name" value="CNMP_BINDING_2"/>
    <property type="match status" value="1"/>
</dbReference>
<organism evidence="20 21">
    <name type="scientific">Polyplax serrata</name>
    <name type="common">Common mouse louse</name>
    <dbReference type="NCBI Taxonomy" id="468196"/>
    <lineage>
        <taxon>Eukaryota</taxon>
        <taxon>Metazoa</taxon>
        <taxon>Ecdysozoa</taxon>
        <taxon>Arthropoda</taxon>
        <taxon>Hexapoda</taxon>
        <taxon>Insecta</taxon>
        <taxon>Pterygota</taxon>
        <taxon>Neoptera</taxon>
        <taxon>Paraneoptera</taxon>
        <taxon>Psocodea</taxon>
        <taxon>Troctomorpha</taxon>
        <taxon>Phthiraptera</taxon>
        <taxon>Anoplura</taxon>
        <taxon>Polyplacidae</taxon>
        <taxon>Polyplax</taxon>
    </lineage>
</organism>
<evidence type="ECO:0000256" key="5">
    <source>
        <dbReference type="ARBA" id="ARBA00022679"/>
    </source>
</evidence>
<dbReference type="PROSITE" id="PS00888">
    <property type="entry name" value="CNMP_BINDING_1"/>
    <property type="match status" value="2"/>
</dbReference>
<evidence type="ECO:0000256" key="13">
    <source>
        <dbReference type="PIRSR" id="PIRSR000559-1"/>
    </source>
</evidence>
<dbReference type="SUPFAM" id="SSF56112">
    <property type="entry name" value="Protein kinase-like (PK-like)"/>
    <property type="match status" value="1"/>
</dbReference>
<feature type="binding site" evidence="15">
    <location>
        <position position="460"/>
    </location>
    <ligand>
        <name>ATP</name>
        <dbReference type="ChEBI" id="CHEBI:30616"/>
    </ligand>
</feature>
<feature type="region of interest" description="Disordered" evidence="16">
    <location>
        <begin position="69"/>
        <end position="119"/>
    </location>
</feature>
<keyword evidence="9 12" id="KW-0142">cGMP-binding</keyword>
<evidence type="ECO:0000256" key="9">
    <source>
        <dbReference type="ARBA" id="ARBA00022992"/>
    </source>
</evidence>